<evidence type="ECO:0000256" key="7">
    <source>
        <dbReference type="ARBA" id="ARBA00023163"/>
    </source>
</evidence>
<dbReference type="GO" id="GO:0006357">
    <property type="term" value="P:regulation of transcription by RNA polymerase II"/>
    <property type="evidence" value="ECO:0007669"/>
    <property type="project" value="InterPro"/>
</dbReference>
<keyword evidence="4 11" id="KW-0805">Transcription regulation</keyword>
<evidence type="ECO:0000256" key="9">
    <source>
        <dbReference type="ARBA" id="ARBA00025687"/>
    </source>
</evidence>
<dbReference type="AlphaFoldDB" id="B4HND3"/>
<sequence length="229" mass="27029">MMDLSPNNQIEDRKPILTADGLVQTSNSPFEPTISQETQTSNGIGGQCHLTVDQLDIEILPIIYDIVRCVEKDPLENAVKLRESQDCNHKIFELQKRFESAREQIRQLPGIDFNKEEQQQRLELLRNQLKLKQQLIRKYKDTEFMVLRLLMRYLANNEQLIQRMAESYPMRRAAQLVVSLMYRTKDLAREQGLHEMTPERFKSFVNMFKYNVRQELEGVKKELNSKKKN</sequence>
<dbReference type="SUPFAM" id="SSF140718">
    <property type="entry name" value="Mediator hinge subcomplex-like"/>
    <property type="match status" value="1"/>
</dbReference>
<evidence type="ECO:0000256" key="8">
    <source>
        <dbReference type="ARBA" id="ARBA00023242"/>
    </source>
</evidence>
<keyword evidence="7 11" id="KW-0804">Transcription</keyword>
<dbReference type="HOGENOM" id="CLU_105568_0_0_1"/>
<accession>B4HND3</accession>
<proteinExistence type="inferred from homology"/>
<organism evidence="14">
    <name type="scientific">Drosophila sechellia</name>
    <name type="common">Fruit fly</name>
    <dbReference type="NCBI Taxonomy" id="7238"/>
    <lineage>
        <taxon>Eukaryota</taxon>
        <taxon>Metazoa</taxon>
        <taxon>Ecdysozoa</taxon>
        <taxon>Arthropoda</taxon>
        <taxon>Hexapoda</taxon>
        <taxon>Insecta</taxon>
        <taxon>Pterygota</taxon>
        <taxon>Neoptera</taxon>
        <taxon>Endopterygota</taxon>
        <taxon>Diptera</taxon>
        <taxon>Brachycera</taxon>
        <taxon>Muscomorpha</taxon>
        <taxon>Ephydroidea</taxon>
        <taxon>Drosophilidae</taxon>
        <taxon>Drosophila</taxon>
        <taxon>Sophophora</taxon>
    </lineage>
</organism>
<comment type="subunit">
    <text evidence="11">Component of the Mediator complex.</text>
</comment>
<keyword evidence="8 11" id="KW-0539">Nucleus</keyword>
<evidence type="ECO:0000256" key="6">
    <source>
        <dbReference type="ARBA" id="ARBA00023159"/>
    </source>
</evidence>
<dbReference type="SMR" id="B4HND3"/>
<gene>
    <name evidence="13" type="primary">Dsec\GM21852</name>
    <name evidence="11" type="synonym">MED9</name>
    <name evidence="13" type="ORF">Dsec_GM21852</name>
</gene>
<dbReference type="PhylomeDB" id="B4HND3"/>
<keyword evidence="6 11" id="KW-0010">Activator</keyword>
<evidence type="ECO:0000256" key="10">
    <source>
        <dbReference type="ARBA" id="ARBA00031260"/>
    </source>
</evidence>
<name>B4HND3_DROSE</name>
<dbReference type="Proteomes" id="UP000001292">
    <property type="component" value="Unassembled WGS sequence"/>
</dbReference>
<evidence type="ECO:0000256" key="2">
    <source>
        <dbReference type="ARBA" id="ARBA00008089"/>
    </source>
</evidence>
<evidence type="ECO:0000256" key="4">
    <source>
        <dbReference type="ARBA" id="ARBA00023015"/>
    </source>
</evidence>
<dbReference type="OMA" id="ESQDCNH"/>
<evidence type="ECO:0000256" key="1">
    <source>
        <dbReference type="ARBA" id="ARBA00004123"/>
    </source>
</evidence>
<dbReference type="InterPro" id="IPR011425">
    <property type="entry name" value="Med9"/>
</dbReference>
<dbReference type="PANTHER" id="PTHR20844">
    <property type="entry name" value="MEDIATOR OF RNA POLYMERASE II TRANSCRIPTION, SUBUNIT 9"/>
    <property type="match status" value="1"/>
</dbReference>
<dbReference type="EMBL" id="CH480816">
    <property type="protein sequence ID" value="EDW48415.1"/>
    <property type="molecule type" value="Genomic_DNA"/>
</dbReference>
<evidence type="ECO:0000256" key="5">
    <source>
        <dbReference type="ARBA" id="ARBA00023054"/>
    </source>
</evidence>
<comment type="subcellular location">
    <subcellularLocation>
        <location evidence="1 11">Nucleus</location>
    </subcellularLocation>
</comment>
<evidence type="ECO:0000256" key="11">
    <source>
        <dbReference type="RuleBase" id="RU364145"/>
    </source>
</evidence>
<reference evidence="13 14" key="1">
    <citation type="journal article" date="2007" name="Nature">
        <title>Evolution of genes and genomes on the Drosophila phylogeny.</title>
        <authorList>
            <consortium name="Drosophila 12 Genomes Consortium"/>
            <person name="Clark A.G."/>
            <person name="Eisen M.B."/>
            <person name="Smith D.R."/>
            <person name="Bergman C.M."/>
            <person name="Oliver B."/>
            <person name="Markow T.A."/>
            <person name="Kaufman T.C."/>
            <person name="Kellis M."/>
            <person name="Gelbart W."/>
            <person name="Iyer V.N."/>
            <person name="Pollard D.A."/>
            <person name="Sackton T.B."/>
            <person name="Larracuente A.M."/>
            <person name="Singh N.D."/>
            <person name="Abad J.P."/>
            <person name="Abt D.N."/>
            <person name="Adryan B."/>
            <person name="Aguade M."/>
            <person name="Akashi H."/>
            <person name="Anderson W.W."/>
            <person name="Aquadro C.F."/>
            <person name="Ardell D.H."/>
            <person name="Arguello R."/>
            <person name="Artieri C.G."/>
            <person name="Barbash D.A."/>
            <person name="Barker D."/>
            <person name="Barsanti P."/>
            <person name="Batterham P."/>
            <person name="Batzoglou S."/>
            <person name="Begun D."/>
            <person name="Bhutkar A."/>
            <person name="Blanco E."/>
            <person name="Bosak S.A."/>
            <person name="Bradley R.K."/>
            <person name="Brand A.D."/>
            <person name="Brent M.R."/>
            <person name="Brooks A.N."/>
            <person name="Brown R.H."/>
            <person name="Butlin R.K."/>
            <person name="Caggese C."/>
            <person name="Calvi B.R."/>
            <person name="Bernardo de Carvalho A."/>
            <person name="Caspi A."/>
            <person name="Castrezana S."/>
            <person name="Celniker S.E."/>
            <person name="Chang J.L."/>
            <person name="Chapple C."/>
            <person name="Chatterji S."/>
            <person name="Chinwalla A."/>
            <person name="Civetta A."/>
            <person name="Clifton S.W."/>
            <person name="Comeron J.M."/>
            <person name="Costello J.C."/>
            <person name="Coyne J.A."/>
            <person name="Daub J."/>
            <person name="David R.G."/>
            <person name="Delcher A.L."/>
            <person name="Delehaunty K."/>
            <person name="Do C.B."/>
            <person name="Ebling H."/>
            <person name="Edwards K."/>
            <person name="Eickbush T."/>
            <person name="Evans J.D."/>
            <person name="Filipski A."/>
            <person name="Findeiss S."/>
            <person name="Freyhult E."/>
            <person name="Fulton L."/>
            <person name="Fulton R."/>
            <person name="Garcia A.C."/>
            <person name="Gardiner A."/>
            <person name="Garfield D.A."/>
            <person name="Garvin B.E."/>
            <person name="Gibson G."/>
            <person name="Gilbert D."/>
            <person name="Gnerre S."/>
            <person name="Godfrey J."/>
            <person name="Good R."/>
            <person name="Gotea V."/>
            <person name="Gravely B."/>
            <person name="Greenberg A.J."/>
            <person name="Griffiths-Jones S."/>
            <person name="Gross S."/>
            <person name="Guigo R."/>
            <person name="Gustafson E.A."/>
            <person name="Haerty W."/>
            <person name="Hahn M.W."/>
            <person name="Halligan D.L."/>
            <person name="Halpern A.L."/>
            <person name="Halter G.M."/>
            <person name="Han M.V."/>
            <person name="Heger A."/>
            <person name="Hillier L."/>
            <person name="Hinrichs A.S."/>
            <person name="Holmes I."/>
            <person name="Hoskins R.A."/>
            <person name="Hubisz M.J."/>
            <person name="Hultmark D."/>
            <person name="Huntley M.A."/>
            <person name="Jaffe D.B."/>
            <person name="Jagadeeshan S."/>
            <person name="Jeck W.R."/>
            <person name="Johnson J."/>
            <person name="Jones C.D."/>
            <person name="Jordan W.C."/>
            <person name="Karpen G.H."/>
            <person name="Kataoka E."/>
            <person name="Keightley P.D."/>
            <person name="Kheradpour P."/>
            <person name="Kirkness E.F."/>
            <person name="Koerich L.B."/>
            <person name="Kristiansen K."/>
            <person name="Kudrna D."/>
            <person name="Kulathinal R.J."/>
            <person name="Kumar S."/>
            <person name="Kwok R."/>
            <person name="Lander E."/>
            <person name="Langley C.H."/>
            <person name="Lapoint R."/>
            <person name="Lazzaro B.P."/>
            <person name="Lee S.J."/>
            <person name="Levesque L."/>
            <person name="Li R."/>
            <person name="Lin C.F."/>
            <person name="Lin M.F."/>
            <person name="Lindblad-Toh K."/>
            <person name="Llopart A."/>
            <person name="Long M."/>
            <person name="Low L."/>
            <person name="Lozovsky E."/>
            <person name="Lu J."/>
            <person name="Luo M."/>
            <person name="Machado C.A."/>
            <person name="Makalowski W."/>
            <person name="Marzo M."/>
            <person name="Matsuda M."/>
            <person name="Matzkin L."/>
            <person name="McAllister B."/>
            <person name="McBride C.S."/>
            <person name="McKernan B."/>
            <person name="McKernan K."/>
            <person name="Mendez-Lago M."/>
            <person name="Minx P."/>
            <person name="Mollenhauer M.U."/>
            <person name="Montooth K."/>
            <person name="Mount S.M."/>
            <person name="Mu X."/>
            <person name="Myers E."/>
            <person name="Negre B."/>
            <person name="Newfeld S."/>
            <person name="Nielsen R."/>
            <person name="Noor M.A."/>
            <person name="O'Grady P."/>
            <person name="Pachter L."/>
            <person name="Papaceit M."/>
            <person name="Parisi M.J."/>
            <person name="Parisi M."/>
            <person name="Parts L."/>
            <person name="Pedersen J.S."/>
            <person name="Pesole G."/>
            <person name="Phillippy A.M."/>
            <person name="Ponting C.P."/>
            <person name="Pop M."/>
            <person name="Porcelli D."/>
            <person name="Powell J.R."/>
            <person name="Prohaska S."/>
            <person name="Pruitt K."/>
            <person name="Puig M."/>
            <person name="Quesneville H."/>
            <person name="Ram K.R."/>
            <person name="Rand D."/>
            <person name="Rasmussen M.D."/>
            <person name="Reed L.K."/>
            <person name="Reenan R."/>
            <person name="Reily A."/>
            <person name="Remington K.A."/>
            <person name="Rieger T.T."/>
            <person name="Ritchie M.G."/>
            <person name="Robin C."/>
            <person name="Rogers Y.H."/>
            <person name="Rohde C."/>
            <person name="Rozas J."/>
            <person name="Rubenfield M.J."/>
            <person name="Ruiz A."/>
            <person name="Russo S."/>
            <person name="Salzberg S.L."/>
            <person name="Sanchez-Gracia A."/>
            <person name="Saranga D.J."/>
            <person name="Sato H."/>
            <person name="Schaeffer S.W."/>
            <person name="Schatz M.C."/>
            <person name="Schlenke T."/>
            <person name="Schwartz R."/>
            <person name="Segarra C."/>
            <person name="Singh R.S."/>
            <person name="Sirot L."/>
            <person name="Sirota M."/>
            <person name="Sisneros N.B."/>
            <person name="Smith C.D."/>
            <person name="Smith T.F."/>
            <person name="Spieth J."/>
            <person name="Stage D.E."/>
            <person name="Stark A."/>
            <person name="Stephan W."/>
            <person name="Strausberg R.L."/>
            <person name="Strempel S."/>
            <person name="Sturgill D."/>
            <person name="Sutton G."/>
            <person name="Sutton G.G."/>
            <person name="Tao W."/>
            <person name="Teichmann S."/>
            <person name="Tobari Y.N."/>
            <person name="Tomimura Y."/>
            <person name="Tsolas J.M."/>
            <person name="Valente V.L."/>
            <person name="Venter E."/>
            <person name="Venter J.C."/>
            <person name="Vicario S."/>
            <person name="Vieira F.G."/>
            <person name="Vilella A.J."/>
            <person name="Villasante A."/>
            <person name="Walenz B."/>
            <person name="Wang J."/>
            <person name="Wasserman M."/>
            <person name="Watts T."/>
            <person name="Wilson D."/>
            <person name="Wilson R.K."/>
            <person name="Wing R.A."/>
            <person name="Wolfner M.F."/>
            <person name="Wong A."/>
            <person name="Wong G.K."/>
            <person name="Wu C.I."/>
            <person name="Wu G."/>
            <person name="Yamamoto D."/>
            <person name="Yang H.P."/>
            <person name="Yang S.P."/>
            <person name="Yorke J.A."/>
            <person name="Yoshida K."/>
            <person name="Zdobnov E."/>
            <person name="Zhang P."/>
            <person name="Zhang Y."/>
            <person name="Zimin A.V."/>
            <person name="Baldwin J."/>
            <person name="Abdouelleil A."/>
            <person name="Abdulkadir J."/>
            <person name="Abebe A."/>
            <person name="Abera B."/>
            <person name="Abreu J."/>
            <person name="Acer S.C."/>
            <person name="Aftuck L."/>
            <person name="Alexander A."/>
            <person name="An P."/>
            <person name="Anderson E."/>
            <person name="Anderson S."/>
            <person name="Arachi H."/>
            <person name="Azer M."/>
            <person name="Bachantsang P."/>
            <person name="Barry A."/>
            <person name="Bayul T."/>
            <person name="Berlin A."/>
            <person name="Bessette D."/>
            <person name="Bloom T."/>
            <person name="Blye J."/>
            <person name="Boguslavskiy L."/>
            <person name="Bonnet C."/>
            <person name="Boukhgalter B."/>
            <person name="Bourzgui I."/>
            <person name="Brown A."/>
            <person name="Cahill P."/>
            <person name="Channer S."/>
            <person name="Cheshatsang Y."/>
            <person name="Chuda L."/>
            <person name="Citroen M."/>
            <person name="Collymore A."/>
            <person name="Cooke P."/>
            <person name="Costello M."/>
            <person name="D'Aco K."/>
            <person name="Daza R."/>
            <person name="De Haan G."/>
            <person name="DeGray S."/>
            <person name="DeMaso C."/>
            <person name="Dhargay N."/>
            <person name="Dooley K."/>
            <person name="Dooley E."/>
            <person name="Doricent M."/>
            <person name="Dorje P."/>
            <person name="Dorjee K."/>
            <person name="Dupes A."/>
            <person name="Elong R."/>
            <person name="Falk J."/>
            <person name="Farina A."/>
            <person name="Faro S."/>
            <person name="Ferguson D."/>
            <person name="Fisher S."/>
            <person name="Foley C.D."/>
            <person name="Franke A."/>
            <person name="Friedrich D."/>
            <person name="Gadbois L."/>
            <person name="Gearin G."/>
            <person name="Gearin C.R."/>
            <person name="Giannoukos G."/>
            <person name="Goode T."/>
            <person name="Graham J."/>
            <person name="Grandbois E."/>
            <person name="Grewal S."/>
            <person name="Gyaltsen K."/>
            <person name="Hafez N."/>
            <person name="Hagos B."/>
            <person name="Hall J."/>
            <person name="Henson C."/>
            <person name="Hollinger A."/>
            <person name="Honan T."/>
            <person name="Huard M.D."/>
            <person name="Hughes L."/>
            <person name="Hurhula B."/>
            <person name="Husby M.E."/>
            <person name="Kamat A."/>
            <person name="Kanga B."/>
            <person name="Kashin S."/>
            <person name="Khazanovich D."/>
            <person name="Kisner P."/>
            <person name="Lance K."/>
            <person name="Lara M."/>
            <person name="Lee W."/>
            <person name="Lennon N."/>
            <person name="Letendre F."/>
            <person name="LeVine R."/>
            <person name="Lipovsky A."/>
            <person name="Liu X."/>
            <person name="Liu J."/>
            <person name="Liu S."/>
            <person name="Lokyitsang T."/>
            <person name="Lokyitsang Y."/>
            <person name="Lubonja R."/>
            <person name="Lui A."/>
            <person name="MacDonald P."/>
            <person name="Magnisalis V."/>
            <person name="Maru K."/>
            <person name="Matthews C."/>
            <person name="McCusker W."/>
            <person name="McDonough S."/>
            <person name="Mehta T."/>
            <person name="Meldrim J."/>
            <person name="Meneus L."/>
            <person name="Mihai O."/>
            <person name="Mihalev A."/>
            <person name="Mihova T."/>
            <person name="Mittelman R."/>
            <person name="Mlenga V."/>
            <person name="Montmayeur A."/>
            <person name="Mulrain L."/>
            <person name="Navidi A."/>
            <person name="Naylor J."/>
            <person name="Negash T."/>
            <person name="Nguyen T."/>
            <person name="Nguyen N."/>
            <person name="Nicol R."/>
            <person name="Norbu C."/>
            <person name="Norbu N."/>
            <person name="Novod N."/>
            <person name="O'Neill B."/>
            <person name="Osman S."/>
            <person name="Markiewicz E."/>
            <person name="Oyono O.L."/>
            <person name="Patti C."/>
            <person name="Phunkhang P."/>
            <person name="Pierre F."/>
            <person name="Priest M."/>
            <person name="Raghuraman S."/>
            <person name="Rege F."/>
            <person name="Reyes R."/>
            <person name="Rise C."/>
            <person name="Rogov P."/>
            <person name="Ross K."/>
            <person name="Ryan E."/>
            <person name="Settipalli S."/>
            <person name="Shea T."/>
            <person name="Sherpa N."/>
            <person name="Shi L."/>
            <person name="Shih D."/>
            <person name="Sparrow T."/>
            <person name="Spaulding J."/>
            <person name="Stalker J."/>
            <person name="Stange-Thomann N."/>
            <person name="Stavropoulos S."/>
            <person name="Stone C."/>
            <person name="Strader C."/>
            <person name="Tesfaye S."/>
            <person name="Thomson T."/>
            <person name="Thoulutsang Y."/>
            <person name="Thoulutsang D."/>
            <person name="Topham K."/>
            <person name="Topping I."/>
            <person name="Tsamla T."/>
            <person name="Vassiliev H."/>
            <person name="Vo A."/>
            <person name="Wangchuk T."/>
            <person name="Wangdi T."/>
            <person name="Weiand M."/>
            <person name="Wilkinson J."/>
            <person name="Wilson A."/>
            <person name="Yadav S."/>
            <person name="Young G."/>
            <person name="Yu Q."/>
            <person name="Zembek L."/>
            <person name="Zhong D."/>
            <person name="Zimmer A."/>
            <person name="Zwirko Z."/>
            <person name="Jaffe D.B."/>
            <person name="Alvarez P."/>
            <person name="Brockman W."/>
            <person name="Butler J."/>
            <person name="Chin C."/>
            <person name="Gnerre S."/>
            <person name="Grabherr M."/>
            <person name="Kleber M."/>
            <person name="Mauceli E."/>
            <person name="MacCallum I."/>
        </authorList>
    </citation>
    <scope>NUCLEOTIDE SEQUENCE [LARGE SCALE GENOMIC DNA]</scope>
    <source>
        <strain evidence="14">Rob3c / Tucson 14021-0248.25</strain>
    </source>
</reference>
<evidence type="ECO:0000313" key="14">
    <source>
        <dbReference type="Proteomes" id="UP000001292"/>
    </source>
</evidence>
<evidence type="ECO:0000313" key="13">
    <source>
        <dbReference type="EMBL" id="EDW48415.1"/>
    </source>
</evidence>
<dbReference type="Pfam" id="PF07544">
    <property type="entry name" value="Med9"/>
    <property type="match status" value="1"/>
</dbReference>
<comment type="similarity">
    <text evidence="2 11">Belongs to the Mediator complex subunit 9 family.</text>
</comment>
<dbReference type="GO" id="GO:0003712">
    <property type="term" value="F:transcription coregulator activity"/>
    <property type="evidence" value="ECO:0007669"/>
    <property type="project" value="InterPro"/>
</dbReference>
<feature type="coiled-coil region" evidence="12">
    <location>
        <begin position="114"/>
        <end position="142"/>
    </location>
</feature>
<dbReference type="PANTHER" id="PTHR20844:SF0">
    <property type="entry name" value="MEDIATOR OF RNA POLYMERASE II TRANSCRIPTION SUBUNIT 9"/>
    <property type="match status" value="1"/>
</dbReference>
<keyword evidence="5 12" id="KW-0175">Coiled coil</keyword>
<evidence type="ECO:0000256" key="3">
    <source>
        <dbReference type="ARBA" id="ARBA00020636"/>
    </source>
</evidence>
<comment type="function">
    <text evidence="9 11">Component of the Mediator complex, a coactivator involved in the regulated transcription of nearly all RNA polymerase II-dependent genes. Mediator functions as a bridge to convey information from gene-specific regulatory proteins to the basal RNA polymerase II transcription machinery. Mediator is recruited to promoters by direct interactions with regulatory proteins and serves as a scaffold for the assembly of a functional preinitiation complex with RNA polymerase II and the general transcription factors.</text>
</comment>
<dbReference type="InterPro" id="IPR039242">
    <property type="entry name" value="MED9_metazoa"/>
</dbReference>
<dbReference type="GO" id="GO:0016592">
    <property type="term" value="C:mediator complex"/>
    <property type="evidence" value="ECO:0007669"/>
    <property type="project" value="InterPro"/>
</dbReference>
<dbReference type="InterPro" id="IPR037212">
    <property type="entry name" value="Med7/Med21-like"/>
</dbReference>
<dbReference type="STRING" id="7238.B4HND3"/>
<evidence type="ECO:0000256" key="12">
    <source>
        <dbReference type="SAM" id="Coils"/>
    </source>
</evidence>
<keyword evidence="14" id="KW-1185">Reference proteome</keyword>
<protein>
    <recommendedName>
        <fullName evidence="3 11">Mediator of RNA polymerase II transcription subunit 9</fullName>
    </recommendedName>
    <alternativeName>
        <fullName evidence="10 11">Mediator complex subunit 9</fullName>
    </alternativeName>
</protein>